<reference evidence="11 12" key="2">
    <citation type="submission" date="2018-03" db="EMBL/GenBank/DDBJ databases">
        <title>The ancient ancestry and fast evolution of plastids.</title>
        <authorList>
            <person name="Moore K.R."/>
            <person name="Magnabosco C."/>
            <person name="Momper L."/>
            <person name="Gold D.A."/>
            <person name="Bosak T."/>
            <person name="Fournier G.P."/>
        </authorList>
    </citation>
    <scope>NUCLEOTIDE SEQUENCE [LARGE SCALE GENOMIC DNA]</scope>
    <source>
        <strain evidence="11 12">ULC007</strain>
    </source>
</reference>
<dbReference type="AlphaFoldDB" id="A0A2T1DN84"/>
<name>A0A2T1DN84_9CYAN</name>
<dbReference type="SUPFAM" id="SSF50022">
    <property type="entry name" value="ISP domain"/>
    <property type="match status" value="1"/>
</dbReference>
<keyword evidence="12" id="KW-1185">Reference proteome</keyword>
<reference evidence="11 12" key="1">
    <citation type="submission" date="2018-02" db="EMBL/GenBank/DDBJ databases">
        <authorList>
            <person name="Cohen D.B."/>
            <person name="Kent A.D."/>
        </authorList>
    </citation>
    <scope>NUCLEOTIDE SEQUENCE [LARGE SCALE GENOMIC DNA]</scope>
    <source>
        <strain evidence="11 12">ULC007</strain>
    </source>
</reference>
<proteinExistence type="predicted"/>
<evidence type="ECO:0000313" key="12">
    <source>
        <dbReference type="Proteomes" id="UP000238634"/>
    </source>
</evidence>
<dbReference type="InterPro" id="IPR036922">
    <property type="entry name" value="Rieske_2Fe-2S_sf"/>
</dbReference>
<evidence type="ECO:0000259" key="10">
    <source>
        <dbReference type="PROSITE" id="PS51296"/>
    </source>
</evidence>
<accession>A0A2T1DN84</accession>
<dbReference type="GO" id="GO:0046872">
    <property type="term" value="F:metal ion binding"/>
    <property type="evidence" value="ECO:0007669"/>
    <property type="project" value="UniProtKB-KW"/>
</dbReference>
<dbReference type="PROSITE" id="PS51296">
    <property type="entry name" value="RIESKE"/>
    <property type="match status" value="1"/>
</dbReference>
<dbReference type="Gene3D" id="3.90.380.10">
    <property type="entry name" value="Naphthalene 1,2-dioxygenase Alpha Subunit, Chain A, domain 1"/>
    <property type="match status" value="1"/>
</dbReference>
<dbReference type="Pfam" id="PF00355">
    <property type="entry name" value="Rieske"/>
    <property type="match status" value="1"/>
</dbReference>
<comment type="subcellular location">
    <subcellularLocation>
        <location evidence="1">Membrane</location>
    </subcellularLocation>
</comment>
<dbReference type="InterPro" id="IPR044043">
    <property type="entry name" value="VanA_C_cat"/>
</dbReference>
<evidence type="ECO:0000256" key="1">
    <source>
        <dbReference type="ARBA" id="ARBA00004370"/>
    </source>
</evidence>
<evidence type="ECO:0000256" key="9">
    <source>
        <dbReference type="ARBA" id="ARBA00023136"/>
    </source>
</evidence>
<dbReference type="RefSeq" id="WP_073068945.1">
    <property type="nucleotide sequence ID" value="NZ_MPPI01000001.1"/>
</dbReference>
<feature type="domain" description="Rieske" evidence="10">
    <location>
        <begin position="8"/>
        <end position="113"/>
    </location>
</feature>
<dbReference type="GO" id="GO:0051537">
    <property type="term" value="F:2 iron, 2 sulfur cluster binding"/>
    <property type="evidence" value="ECO:0007669"/>
    <property type="project" value="UniProtKB-KW"/>
</dbReference>
<dbReference type="Gene3D" id="2.102.10.10">
    <property type="entry name" value="Rieske [2Fe-2S] iron-sulphur domain"/>
    <property type="match status" value="1"/>
</dbReference>
<dbReference type="PANTHER" id="PTHR21266:SF32">
    <property type="entry name" value="CHOLESTEROL 7-DESATURASE NVD"/>
    <property type="match status" value="1"/>
</dbReference>
<dbReference type="Proteomes" id="UP000238634">
    <property type="component" value="Unassembled WGS sequence"/>
</dbReference>
<evidence type="ECO:0000256" key="4">
    <source>
        <dbReference type="ARBA" id="ARBA00022723"/>
    </source>
</evidence>
<keyword evidence="8" id="KW-0411">Iron-sulfur</keyword>
<organism evidence="11 12">
    <name type="scientific">Phormidesmis priestleyi ULC007</name>
    <dbReference type="NCBI Taxonomy" id="1920490"/>
    <lineage>
        <taxon>Bacteria</taxon>
        <taxon>Bacillati</taxon>
        <taxon>Cyanobacteriota</taxon>
        <taxon>Cyanophyceae</taxon>
        <taxon>Leptolyngbyales</taxon>
        <taxon>Leptolyngbyaceae</taxon>
        <taxon>Phormidesmis</taxon>
    </lineage>
</organism>
<evidence type="ECO:0000256" key="6">
    <source>
        <dbReference type="ARBA" id="ARBA00023002"/>
    </source>
</evidence>
<keyword evidence="6" id="KW-0560">Oxidoreductase</keyword>
<keyword evidence="11" id="KW-0223">Dioxygenase</keyword>
<keyword evidence="3" id="KW-0001">2Fe-2S</keyword>
<evidence type="ECO:0000256" key="8">
    <source>
        <dbReference type="ARBA" id="ARBA00023014"/>
    </source>
</evidence>
<dbReference type="GO" id="GO:0051213">
    <property type="term" value="F:dioxygenase activity"/>
    <property type="evidence" value="ECO:0007669"/>
    <property type="project" value="UniProtKB-KW"/>
</dbReference>
<dbReference type="GO" id="GO:0016705">
    <property type="term" value="F:oxidoreductase activity, acting on paired donors, with incorporation or reduction of molecular oxygen"/>
    <property type="evidence" value="ECO:0007669"/>
    <property type="project" value="UniProtKB-ARBA"/>
</dbReference>
<keyword evidence="9" id="KW-0472">Membrane</keyword>
<comment type="caution">
    <text evidence="11">The sequence shown here is derived from an EMBL/GenBank/DDBJ whole genome shotgun (WGS) entry which is preliminary data.</text>
</comment>
<dbReference type="InterPro" id="IPR017941">
    <property type="entry name" value="Rieske_2Fe-2S"/>
</dbReference>
<sequence length="349" mass="40307">MEFLKNYWYPLVLSSEVSADKPHSTLLLGEPLVIFRDNNGKAICLHDSCPHQGVPLSLGKVKDGKVECAYHGWQFGASGECEKIPCLEDGKLPKSAKCRFAYPTEERLGVIWVFAGSPEMAPPLRLPEGTTEAGWVHEVIVREQEIPHKLMIAGGLDFAHFPFLHTKSIASKKQRDYLRSLEVTLTDYEYGLTMMVKNADGEDYNDFVYSFEPPCLVKVAIEPKPGWRLIASDYFVPLTENRTRLFVFEARDWLTWNPLVSWQLRRKANQILDEDLPILYAQTEWHKNGYGDWNCTVKPDLLSLRYRQWYDRKARGAATPTMSHTYEFEDHFLEDQETDQRMPLERVRS</sequence>
<gene>
    <name evidence="11" type="ORF">C7B65_00410</name>
</gene>
<keyword evidence="4" id="KW-0479">Metal-binding</keyword>
<keyword evidence="5" id="KW-1133">Transmembrane helix</keyword>
<dbReference type="Pfam" id="PF19112">
    <property type="entry name" value="VanA_C"/>
    <property type="match status" value="1"/>
</dbReference>
<dbReference type="PANTHER" id="PTHR21266">
    <property type="entry name" value="IRON-SULFUR DOMAIN CONTAINING PROTEIN"/>
    <property type="match status" value="1"/>
</dbReference>
<dbReference type="GO" id="GO:0016020">
    <property type="term" value="C:membrane"/>
    <property type="evidence" value="ECO:0007669"/>
    <property type="project" value="UniProtKB-SubCell"/>
</dbReference>
<evidence type="ECO:0000256" key="7">
    <source>
        <dbReference type="ARBA" id="ARBA00023004"/>
    </source>
</evidence>
<keyword evidence="2" id="KW-0812">Transmembrane</keyword>
<dbReference type="EMBL" id="PVWG01000001">
    <property type="protein sequence ID" value="PSB21922.1"/>
    <property type="molecule type" value="Genomic_DNA"/>
</dbReference>
<dbReference type="SUPFAM" id="SSF55961">
    <property type="entry name" value="Bet v1-like"/>
    <property type="match status" value="1"/>
</dbReference>
<evidence type="ECO:0000256" key="3">
    <source>
        <dbReference type="ARBA" id="ARBA00022714"/>
    </source>
</evidence>
<dbReference type="OrthoDB" id="477744at2"/>
<evidence type="ECO:0000256" key="2">
    <source>
        <dbReference type="ARBA" id="ARBA00022692"/>
    </source>
</evidence>
<dbReference type="InterPro" id="IPR050584">
    <property type="entry name" value="Cholesterol_7-desaturase"/>
</dbReference>
<dbReference type="STRING" id="1920490.GCA_001895925_00629"/>
<evidence type="ECO:0000313" key="11">
    <source>
        <dbReference type="EMBL" id="PSB21922.1"/>
    </source>
</evidence>
<keyword evidence="7" id="KW-0408">Iron</keyword>
<dbReference type="GO" id="GO:0005737">
    <property type="term" value="C:cytoplasm"/>
    <property type="evidence" value="ECO:0007669"/>
    <property type="project" value="TreeGrafter"/>
</dbReference>
<dbReference type="GO" id="GO:0004497">
    <property type="term" value="F:monooxygenase activity"/>
    <property type="evidence" value="ECO:0007669"/>
    <property type="project" value="UniProtKB-ARBA"/>
</dbReference>
<evidence type="ECO:0000256" key="5">
    <source>
        <dbReference type="ARBA" id="ARBA00022989"/>
    </source>
</evidence>
<protein>
    <submittedName>
        <fullName evidence="11">Aromatic ring-hydroxylating dioxygenase subunit alpha</fullName>
    </submittedName>
</protein>